<dbReference type="AlphaFoldDB" id="A0A261XXU2"/>
<sequence length="487" mass="55542">MEEAGEGQYEKRFRPPLWRQRRQLILDVLREIKVQSVIDYGCGEGNLIAFLIPEGGEFDEVPAITRLAGVDLSLDALREAHDRCQPWQGDRDMLRVYPLTVDLYHGSVLTPNAELRGYEAIVCSEVVEHIPLNELETFFPVALGFYEPKYLVITTPNAEFNVHFPNLRYGQLNQKPRNTDHKWEWTRRGFQEWCNLNAQQYGYSVEFSGVGTLYLNDLETVGHCTQVAVFRRKIPQTYTPAEHNSPSLWPQSPPTDINKSKRTFDDMDDSSDVTPPDSPIKLVPISDRPILQKSKRTFRDTDRYAALHSDKLNLPPSSHSYTLIPTLVHHLVSHAVFPYYDAPVADQPTICAAVDYISQFLSYYAVPETTNGASTSNGQPSPHSVAIKLEDLWAELQIRQICKRRHVLVQALERSPDHYLFTQGNDMFVSMRNKQPSPVPVDMNDSDISDGFEFFEENPELELACAEAEARWNMANTDVAWQGKNLL</sequence>
<dbReference type="InterPro" id="IPR029063">
    <property type="entry name" value="SAM-dependent_MTases_sf"/>
</dbReference>
<keyword evidence="6" id="KW-0949">S-adenosyl-L-methionine</keyword>
<reference evidence="14 15" key="1">
    <citation type="journal article" date="2017" name="Mycologia">
        <title>Bifiguratus adelaidae, gen. et sp. nov., a new member of Mucoromycotina in endophytic and soil-dwelling habitats.</title>
        <authorList>
            <person name="Torres-Cruz T.J."/>
            <person name="Billingsley Tobias T.L."/>
            <person name="Almatruk M."/>
            <person name="Hesse C."/>
            <person name="Kuske C.R."/>
            <person name="Desiro A."/>
            <person name="Benucci G.M."/>
            <person name="Bonito G."/>
            <person name="Stajich J.E."/>
            <person name="Dunlap C."/>
            <person name="Arnold A.E."/>
            <person name="Porras-Alfaro A."/>
        </authorList>
    </citation>
    <scope>NUCLEOTIDE SEQUENCE [LARGE SCALE GENOMIC DNA]</scope>
    <source>
        <strain evidence="14 15">AZ0501</strain>
    </source>
</reference>
<gene>
    <name evidence="14" type="ORF">BZG36_03318</name>
</gene>
<dbReference type="Proteomes" id="UP000242875">
    <property type="component" value="Unassembled WGS sequence"/>
</dbReference>
<dbReference type="Gene3D" id="3.40.50.150">
    <property type="entry name" value="Vaccinia Virus protein VP39"/>
    <property type="match status" value="1"/>
</dbReference>
<dbReference type="EC" id="2.1.1.386" evidence="11"/>
<evidence type="ECO:0000256" key="2">
    <source>
        <dbReference type="ARBA" id="ARBA00009026"/>
    </source>
</evidence>
<evidence type="ECO:0000256" key="10">
    <source>
        <dbReference type="ARBA" id="ARBA00023158"/>
    </source>
</evidence>
<evidence type="ECO:0000256" key="3">
    <source>
        <dbReference type="ARBA" id="ARBA00021330"/>
    </source>
</evidence>
<evidence type="ECO:0000256" key="11">
    <source>
        <dbReference type="ARBA" id="ARBA00035025"/>
    </source>
</evidence>
<dbReference type="GO" id="GO:0005634">
    <property type="term" value="C:nucleus"/>
    <property type="evidence" value="ECO:0007669"/>
    <property type="project" value="TreeGrafter"/>
</dbReference>
<evidence type="ECO:0000256" key="8">
    <source>
        <dbReference type="ARBA" id="ARBA00022842"/>
    </source>
</evidence>
<dbReference type="GO" id="GO:0005737">
    <property type="term" value="C:cytoplasm"/>
    <property type="evidence" value="ECO:0007669"/>
    <property type="project" value="TreeGrafter"/>
</dbReference>
<keyword evidence="7" id="KW-0479">Metal-binding</keyword>
<comment type="catalytic activity">
    <reaction evidence="12">
        <text>small RNA 3'-end nucleotide + S-adenosyl-L-methionine = small RNA 3'-end 2'-O-methylnucleotide + S-adenosyl-L-homocysteine + H(+)</text>
        <dbReference type="Rhea" id="RHEA:37887"/>
        <dbReference type="Rhea" id="RHEA-COMP:10415"/>
        <dbReference type="Rhea" id="RHEA-COMP:10416"/>
        <dbReference type="ChEBI" id="CHEBI:15378"/>
        <dbReference type="ChEBI" id="CHEBI:57856"/>
        <dbReference type="ChEBI" id="CHEBI:59789"/>
        <dbReference type="ChEBI" id="CHEBI:74896"/>
        <dbReference type="ChEBI" id="CHEBI:74898"/>
        <dbReference type="EC" id="2.1.1.386"/>
    </reaction>
</comment>
<keyword evidence="15" id="KW-1185">Reference proteome</keyword>
<comment type="similarity">
    <text evidence="2">Belongs to the methyltransferase superfamily. HEN1 family.</text>
</comment>
<organism evidence="14 15">
    <name type="scientific">Bifiguratus adelaidae</name>
    <dbReference type="NCBI Taxonomy" id="1938954"/>
    <lineage>
        <taxon>Eukaryota</taxon>
        <taxon>Fungi</taxon>
        <taxon>Fungi incertae sedis</taxon>
        <taxon>Mucoromycota</taxon>
        <taxon>Mucoromycotina</taxon>
        <taxon>Endogonomycetes</taxon>
        <taxon>Endogonales</taxon>
        <taxon>Endogonales incertae sedis</taxon>
        <taxon>Bifiguratus</taxon>
    </lineage>
</organism>
<dbReference type="OrthoDB" id="2154311at2759"/>
<dbReference type="GO" id="GO:0090486">
    <property type="term" value="F:small RNA 2'-O-methyltransferase activity"/>
    <property type="evidence" value="ECO:0007669"/>
    <property type="project" value="UniProtKB-EC"/>
</dbReference>
<dbReference type="GO" id="GO:0001510">
    <property type="term" value="P:RNA methylation"/>
    <property type="evidence" value="ECO:0007669"/>
    <property type="project" value="InterPro"/>
</dbReference>
<dbReference type="PANTHER" id="PTHR21404">
    <property type="entry name" value="HEN1"/>
    <property type="match status" value="1"/>
</dbReference>
<dbReference type="EMBL" id="MVBO01000099">
    <property type="protein sequence ID" value="OZJ03193.1"/>
    <property type="molecule type" value="Genomic_DNA"/>
</dbReference>
<evidence type="ECO:0000313" key="15">
    <source>
        <dbReference type="Proteomes" id="UP000242875"/>
    </source>
</evidence>
<evidence type="ECO:0000256" key="1">
    <source>
        <dbReference type="ARBA" id="ARBA00001946"/>
    </source>
</evidence>
<accession>A0A261XXU2</accession>
<dbReference type="Pfam" id="PF13489">
    <property type="entry name" value="Methyltransf_23"/>
    <property type="match status" value="1"/>
</dbReference>
<evidence type="ECO:0000256" key="13">
    <source>
        <dbReference type="SAM" id="MobiDB-lite"/>
    </source>
</evidence>
<keyword evidence="4" id="KW-0489">Methyltransferase</keyword>
<keyword evidence="10" id="KW-0943">RNA-mediated gene silencing</keyword>
<proteinExistence type="inferred from homology"/>
<evidence type="ECO:0000256" key="5">
    <source>
        <dbReference type="ARBA" id="ARBA00022679"/>
    </source>
</evidence>
<evidence type="ECO:0000313" key="14">
    <source>
        <dbReference type="EMBL" id="OZJ03193.1"/>
    </source>
</evidence>
<evidence type="ECO:0000256" key="6">
    <source>
        <dbReference type="ARBA" id="ARBA00022691"/>
    </source>
</evidence>
<dbReference type="GO" id="GO:0030422">
    <property type="term" value="P:siRNA processing"/>
    <property type="evidence" value="ECO:0007669"/>
    <property type="project" value="TreeGrafter"/>
</dbReference>
<feature type="compositionally biased region" description="Polar residues" evidence="13">
    <location>
        <begin position="239"/>
        <end position="257"/>
    </location>
</feature>
<dbReference type="SUPFAM" id="SSF53335">
    <property type="entry name" value="S-adenosyl-L-methionine-dependent methyltransferases"/>
    <property type="match status" value="1"/>
</dbReference>
<feature type="region of interest" description="Disordered" evidence="13">
    <location>
        <begin position="239"/>
        <end position="279"/>
    </location>
</feature>
<evidence type="ECO:0000256" key="4">
    <source>
        <dbReference type="ARBA" id="ARBA00022603"/>
    </source>
</evidence>
<dbReference type="InterPro" id="IPR026610">
    <property type="entry name" value="Hen1"/>
</dbReference>
<evidence type="ECO:0000256" key="12">
    <source>
        <dbReference type="ARBA" id="ARBA00048418"/>
    </source>
</evidence>
<comment type="cofactor">
    <cofactor evidence="1">
        <name>Mg(2+)</name>
        <dbReference type="ChEBI" id="CHEBI:18420"/>
    </cofactor>
</comment>
<keyword evidence="9" id="KW-0694">RNA-binding</keyword>
<dbReference type="GO" id="GO:0046872">
    <property type="term" value="F:metal ion binding"/>
    <property type="evidence" value="ECO:0007669"/>
    <property type="project" value="UniProtKB-KW"/>
</dbReference>
<comment type="caution">
    <text evidence="14">The sequence shown here is derived from an EMBL/GenBank/DDBJ whole genome shotgun (WGS) entry which is preliminary data.</text>
</comment>
<protein>
    <recommendedName>
        <fullName evidence="3">Small RNA 2'-O-methyltransferase</fullName>
        <ecNumber evidence="11">2.1.1.386</ecNumber>
    </recommendedName>
</protein>
<dbReference type="GO" id="GO:0003723">
    <property type="term" value="F:RNA binding"/>
    <property type="evidence" value="ECO:0007669"/>
    <property type="project" value="UniProtKB-KW"/>
</dbReference>
<dbReference type="PANTHER" id="PTHR21404:SF3">
    <property type="entry name" value="SMALL RNA 2'-O-METHYLTRANSFERASE"/>
    <property type="match status" value="1"/>
</dbReference>
<keyword evidence="8" id="KW-0460">Magnesium</keyword>
<evidence type="ECO:0000256" key="7">
    <source>
        <dbReference type="ARBA" id="ARBA00022723"/>
    </source>
</evidence>
<keyword evidence="5" id="KW-0808">Transferase</keyword>
<evidence type="ECO:0000256" key="9">
    <source>
        <dbReference type="ARBA" id="ARBA00022884"/>
    </source>
</evidence>
<name>A0A261XXU2_9FUNG</name>